<name>A0A672QN40_SINGR</name>
<keyword evidence="3" id="KW-1185">Reference proteome</keyword>
<dbReference type="AlphaFoldDB" id="A0A672QN40"/>
<dbReference type="SUPFAM" id="SSF49562">
    <property type="entry name" value="C2 domain (Calcium/lipid-binding domain, CaLB)"/>
    <property type="match status" value="1"/>
</dbReference>
<evidence type="ECO:0000313" key="2">
    <source>
        <dbReference type="Ensembl" id="ENSSGRP00000077488.1"/>
    </source>
</evidence>
<evidence type="ECO:0000313" key="3">
    <source>
        <dbReference type="Proteomes" id="UP000472262"/>
    </source>
</evidence>
<protein>
    <recommendedName>
        <fullName evidence="1">C2 domain-containing protein</fullName>
    </recommendedName>
</protein>
<reference evidence="2" key="1">
    <citation type="submission" date="2025-08" db="UniProtKB">
        <authorList>
            <consortium name="Ensembl"/>
        </authorList>
    </citation>
    <scope>IDENTIFICATION</scope>
</reference>
<organism evidence="2 3">
    <name type="scientific">Sinocyclocheilus grahami</name>
    <name type="common">Dianchi golden-line fish</name>
    <name type="synonym">Barbus grahami</name>
    <dbReference type="NCBI Taxonomy" id="75366"/>
    <lineage>
        <taxon>Eukaryota</taxon>
        <taxon>Metazoa</taxon>
        <taxon>Chordata</taxon>
        <taxon>Craniata</taxon>
        <taxon>Vertebrata</taxon>
        <taxon>Euteleostomi</taxon>
        <taxon>Actinopterygii</taxon>
        <taxon>Neopterygii</taxon>
        <taxon>Teleostei</taxon>
        <taxon>Ostariophysi</taxon>
        <taxon>Cypriniformes</taxon>
        <taxon>Cyprinidae</taxon>
        <taxon>Cyprininae</taxon>
        <taxon>Sinocyclocheilus</taxon>
    </lineage>
</organism>
<evidence type="ECO:0000259" key="1">
    <source>
        <dbReference type="Pfam" id="PF00168"/>
    </source>
</evidence>
<accession>A0A672QN40</accession>
<dbReference type="InterPro" id="IPR000008">
    <property type="entry name" value="C2_dom"/>
</dbReference>
<sequence>VIFCTKSKMYWKFPFYGEDFYFEIPRPFQCLSFYVYAKSMFQIRGLAVGKVAIRKEDLYKYCGKENWFQLQPVDPHSEVQVSERLDGIEVIILIHKHTPNRAIHEYTTLLPFCG</sequence>
<dbReference type="Pfam" id="PF00168">
    <property type="entry name" value="C2"/>
    <property type="match status" value="1"/>
</dbReference>
<dbReference type="InterPro" id="IPR035892">
    <property type="entry name" value="C2_domain_sf"/>
</dbReference>
<proteinExistence type="predicted"/>
<reference evidence="2" key="2">
    <citation type="submission" date="2025-09" db="UniProtKB">
        <authorList>
            <consortium name="Ensembl"/>
        </authorList>
    </citation>
    <scope>IDENTIFICATION</scope>
</reference>
<feature type="domain" description="C2" evidence="1">
    <location>
        <begin position="14"/>
        <end position="70"/>
    </location>
</feature>
<dbReference type="Ensembl" id="ENSSGRT00000082495.1">
    <property type="protein sequence ID" value="ENSSGRP00000077488.1"/>
    <property type="gene ID" value="ENSSGRG00000039253.1"/>
</dbReference>
<dbReference type="Proteomes" id="UP000472262">
    <property type="component" value="Unassembled WGS sequence"/>
</dbReference>
<dbReference type="Gene3D" id="2.60.40.150">
    <property type="entry name" value="C2 domain"/>
    <property type="match status" value="1"/>
</dbReference>
<dbReference type="InParanoid" id="A0A672QN40"/>